<dbReference type="Proteomes" id="UP000276133">
    <property type="component" value="Unassembled WGS sequence"/>
</dbReference>
<protein>
    <submittedName>
        <fullName evidence="2">Nucleolar 4-like isoform X1</fullName>
    </submittedName>
</protein>
<organism evidence="2 3">
    <name type="scientific">Brachionus plicatilis</name>
    <name type="common">Marine rotifer</name>
    <name type="synonym">Brachionus muelleri</name>
    <dbReference type="NCBI Taxonomy" id="10195"/>
    <lineage>
        <taxon>Eukaryota</taxon>
        <taxon>Metazoa</taxon>
        <taxon>Spiralia</taxon>
        <taxon>Gnathifera</taxon>
        <taxon>Rotifera</taxon>
        <taxon>Eurotatoria</taxon>
        <taxon>Monogononta</taxon>
        <taxon>Pseudotrocha</taxon>
        <taxon>Ploima</taxon>
        <taxon>Brachionidae</taxon>
        <taxon>Brachionus</taxon>
    </lineage>
</organism>
<dbReference type="AlphaFoldDB" id="A0A3M7SL37"/>
<evidence type="ECO:0000313" key="3">
    <source>
        <dbReference type="Proteomes" id="UP000276133"/>
    </source>
</evidence>
<feature type="region of interest" description="Disordered" evidence="1">
    <location>
        <begin position="271"/>
        <end position="311"/>
    </location>
</feature>
<comment type="caution">
    <text evidence="2">The sequence shown here is derived from an EMBL/GenBank/DDBJ whole genome shotgun (WGS) entry which is preliminary data.</text>
</comment>
<feature type="region of interest" description="Disordered" evidence="1">
    <location>
        <begin position="140"/>
        <end position="183"/>
    </location>
</feature>
<dbReference type="OrthoDB" id="10047222at2759"/>
<sequence>MNEKIDNENSDSFKNSFYSISKIMSEKQDDSNMDEDNGPGLRIDKEADSELNDSINSENSSETDLSEYLKSLINNNLSDLNNSREDFDRLARQILDKSLKKFSTIGKSFLIKTAKKVFSIYEFDHSLSDLDLNICQAESKPSRASSSSGYNSIPSPSSSSSSASSQKHSIKADTKSSHKKIKTSTDIPKASMFDFKTQPSKSSPAANSSYSPFSTWNPGLIDPEFLRLAANSNPLIRFPDFSSLPTNPYLNNFNSFSNFFKPNFPSTQSFVPPTGTKKEIPQESKQQQNGNKTISTQSMRIQTSKNENTLTSSLASSKFKLSSKLSKLSSSEIQTVKSLINSYRESAAFLSRSADELEQIINEISEN</sequence>
<evidence type="ECO:0000313" key="2">
    <source>
        <dbReference type="EMBL" id="RNA36594.1"/>
    </source>
</evidence>
<accession>A0A3M7SL37</accession>
<feature type="compositionally biased region" description="Polar residues" evidence="1">
    <location>
        <begin position="52"/>
        <end position="62"/>
    </location>
</feature>
<feature type="compositionally biased region" description="Low complexity" evidence="1">
    <location>
        <begin position="142"/>
        <end position="167"/>
    </location>
</feature>
<feature type="compositionally biased region" description="Polar residues" evidence="1">
    <location>
        <begin position="283"/>
        <end position="311"/>
    </location>
</feature>
<evidence type="ECO:0000256" key="1">
    <source>
        <dbReference type="SAM" id="MobiDB-lite"/>
    </source>
</evidence>
<reference evidence="2 3" key="1">
    <citation type="journal article" date="2018" name="Sci. Rep.">
        <title>Genomic signatures of local adaptation to the degree of environmental predictability in rotifers.</title>
        <authorList>
            <person name="Franch-Gras L."/>
            <person name="Hahn C."/>
            <person name="Garcia-Roger E.M."/>
            <person name="Carmona M.J."/>
            <person name="Serra M."/>
            <person name="Gomez A."/>
        </authorList>
    </citation>
    <scope>NUCLEOTIDE SEQUENCE [LARGE SCALE GENOMIC DNA]</scope>
    <source>
        <strain evidence="2">HYR1</strain>
    </source>
</reference>
<dbReference type="EMBL" id="REGN01001159">
    <property type="protein sequence ID" value="RNA36594.1"/>
    <property type="molecule type" value="Genomic_DNA"/>
</dbReference>
<gene>
    <name evidence="2" type="ORF">BpHYR1_045388</name>
</gene>
<name>A0A3M7SL37_BRAPC</name>
<keyword evidence="3" id="KW-1185">Reference proteome</keyword>
<proteinExistence type="predicted"/>
<feature type="region of interest" description="Disordered" evidence="1">
    <location>
        <begin position="24"/>
        <end position="62"/>
    </location>
</feature>